<gene>
    <name evidence="1" type="ORF">HYQ45_018299</name>
</gene>
<dbReference type="EMBL" id="JAEMWZ010000724">
    <property type="protein sequence ID" value="KAG7107188.1"/>
    <property type="molecule type" value="Genomic_DNA"/>
</dbReference>
<evidence type="ECO:0000313" key="1">
    <source>
        <dbReference type="EMBL" id="KAG7107188.1"/>
    </source>
</evidence>
<accession>A0A8I3AGF5</accession>
<dbReference type="AlphaFoldDB" id="A0A8I3AGF5"/>
<evidence type="ECO:0000313" key="2">
    <source>
        <dbReference type="Proteomes" id="UP000689129"/>
    </source>
</evidence>
<proteinExistence type="predicted"/>
<comment type="caution">
    <text evidence="1">The sequence shown here is derived from an EMBL/GenBank/DDBJ whole genome shotgun (WGS) entry which is preliminary data.</text>
</comment>
<sequence length="107" mass="11315">MRNTVEGLNGAGGAAYVNGNGMTNGNGALSHRQKMNRKASSPMAPAFMVSAPGKVIVCGEHAVVHGKVRLWSLSFVGLLANKTCLPPPGRHRCRHLDAILPPRHLAL</sequence>
<protein>
    <recommendedName>
        <fullName evidence="3">Mevalonate kinase</fullName>
    </recommendedName>
</protein>
<dbReference type="OrthoDB" id="1652964at2759"/>
<organism evidence="1 2">
    <name type="scientific">Verticillium longisporum</name>
    <name type="common">Verticillium dahliae var. longisporum</name>
    <dbReference type="NCBI Taxonomy" id="100787"/>
    <lineage>
        <taxon>Eukaryota</taxon>
        <taxon>Fungi</taxon>
        <taxon>Dikarya</taxon>
        <taxon>Ascomycota</taxon>
        <taxon>Pezizomycotina</taxon>
        <taxon>Sordariomycetes</taxon>
        <taxon>Hypocreomycetidae</taxon>
        <taxon>Glomerellales</taxon>
        <taxon>Plectosphaerellaceae</taxon>
        <taxon>Verticillium</taxon>
    </lineage>
</organism>
<dbReference type="Proteomes" id="UP000689129">
    <property type="component" value="Unassembled WGS sequence"/>
</dbReference>
<name>A0A8I3AGF5_VERLO</name>
<reference evidence="1" key="1">
    <citation type="journal article" date="2021" name="Mol. Plant Pathol.">
        <title>A 20-kb lineage-specific genomic region tames virulence in pathogenic amphidiploid Verticillium longisporum.</title>
        <authorList>
            <person name="Harting R."/>
            <person name="Starke J."/>
            <person name="Kusch H."/>
            <person name="Poggeler S."/>
            <person name="Maurus I."/>
            <person name="Schluter R."/>
            <person name="Landesfeind M."/>
            <person name="Bulla I."/>
            <person name="Nowrousian M."/>
            <person name="de Jonge R."/>
            <person name="Stahlhut G."/>
            <person name="Hoff K.J."/>
            <person name="Asshauer K.P."/>
            <person name="Thurmer A."/>
            <person name="Stanke M."/>
            <person name="Daniel R."/>
            <person name="Morgenstern B."/>
            <person name="Thomma B.P.H.J."/>
            <person name="Kronstad J.W."/>
            <person name="Braus-Stromeyer S.A."/>
            <person name="Braus G.H."/>
        </authorList>
    </citation>
    <scope>NUCLEOTIDE SEQUENCE</scope>
    <source>
        <strain evidence="1">Vl32</strain>
    </source>
</reference>
<evidence type="ECO:0008006" key="3">
    <source>
        <dbReference type="Google" id="ProtNLM"/>
    </source>
</evidence>